<dbReference type="PROSITE" id="PS00136">
    <property type="entry name" value="SUBTILASE_ASP"/>
    <property type="match status" value="1"/>
</dbReference>
<dbReference type="PANTHER" id="PTHR43806:SF65">
    <property type="entry name" value="SERINE PROTEASE APRX"/>
    <property type="match status" value="1"/>
</dbReference>
<dbReference type="GO" id="GO:0004252">
    <property type="term" value="F:serine-type endopeptidase activity"/>
    <property type="evidence" value="ECO:0007669"/>
    <property type="project" value="UniProtKB-UniRule"/>
</dbReference>
<evidence type="ECO:0000256" key="6">
    <source>
        <dbReference type="ARBA" id="ARBA00022801"/>
    </source>
</evidence>
<dbReference type="Gene3D" id="3.50.30.30">
    <property type="match status" value="1"/>
</dbReference>
<keyword evidence="6 9" id="KW-0378">Hydrolase</keyword>
<keyword evidence="4 9" id="KW-0645">Protease</keyword>
<evidence type="ECO:0000256" key="1">
    <source>
        <dbReference type="ARBA" id="ARBA00011073"/>
    </source>
</evidence>
<dbReference type="InterPro" id="IPR015500">
    <property type="entry name" value="Peptidase_S8_subtilisin-rel"/>
</dbReference>
<evidence type="ECO:0000313" key="13">
    <source>
        <dbReference type="EMBL" id="MRN56621.1"/>
    </source>
</evidence>
<evidence type="ECO:0000256" key="4">
    <source>
        <dbReference type="ARBA" id="ARBA00022670"/>
    </source>
</evidence>
<dbReference type="InterPro" id="IPR010259">
    <property type="entry name" value="S8pro/Inhibitor_I9"/>
</dbReference>
<feature type="domain" description="SLH" evidence="12">
    <location>
        <begin position="1260"/>
        <end position="1323"/>
    </location>
</feature>
<evidence type="ECO:0000256" key="3">
    <source>
        <dbReference type="ARBA" id="ARBA00022525"/>
    </source>
</evidence>
<keyword evidence="7 9" id="KW-0720">Serine protease</keyword>
<dbReference type="PROSITE" id="PS51892">
    <property type="entry name" value="SUBTILASE"/>
    <property type="match status" value="1"/>
</dbReference>
<feature type="active site" description="Charge relay system" evidence="8 9">
    <location>
        <position position="210"/>
    </location>
</feature>
<dbReference type="PANTHER" id="PTHR43806">
    <property type="entry name" value="PEPTIDASE S8"/>
    <property type="match status" value="1"/>
</dbReference>
<keyword evidence="5" id="KW-0732">Signal</keyword>
<evidence type="ECO:0000256" key="9">
    <source>
        <dbReference type="PROSITE-ProRule" id="PRU01240"/>
    </source>
</evidence>
<feature type="compositionally biased region" description="Gly residues" evidence="11">
    <location>
        <begin position="955"/>
        <end position="971"/>
    </location>
</feature>
<dbReference type="InterPro" id="IPR023828">
    <property type="entry name" value="Peptidase_S8_Ser-AS"/>
</dbReference>
<evidence type="ECO:0000313" key="14">
    <source>
        <dbReference type="Proteomes" id="UP000463051"/>
    </source>
</evidence>
<keyword evidence="2" id="KW-0134">Cell wall</keyword>
<dbReference type="InterPro" id="IPR001119">
    <property type="entry name" value="SLH_dom"/>
</dbReference>
<dbReference type="SUPFAM" id="SSF52025">
    <property type="entry name" value="PA domain"/>
    <property type="match status" value="1"/>
</dbReference>
<dbReference type="Proteomes" id="UP000463051">
    <property type="component" value="Unassembled WGS sequence"/>
</dbReference>
<dbReference type="PROSITE" id="PS00138">
    <property type="entry name" value="SUBTILASE_SER"/>
    <property type="match status" value="1"/>
</dbReference>
<keyword evidence="3" id="KW-0964">Secreted</keyword>
<evidence type="ECO:0000256" key="11">
    <source>
        <dbReference type="SAM" id="MobiDB-lite"/>
    </source>
</evidence>
<feature type="domain" description="SLH" evidence="12">
    <location>
        <begin position="1327"/>
        <end position="1387"/>
    </location>
</feature>
<dbReference type="InterPro" id="IPR003137">
    <property type="entry name" value="PA_domain"/>
</dbReference>
<dbReference type="CDD" id="cd07474">
    <property type="entry name" value="Peptidases_S8_subtilisin_Vpr-like"/>
    <property type="match status" value="1"/>
</dbReference>
<evidence type="ECO:0000256" key="7">
    <source>
        <dbReference type="ARBA" id="ARBA00022825"/>
    </source>
</evidence>
<dbReference type="EMBL" id="WJXB01000015">
    <property type="protein sequence ID" value="MRN56621.1"/>
    <property type="molecule type" value="Genomic_DNA"/>
</dbReference>
<evidence type="ECO:0000256" key="5">
    <source>
        <dbReference type="ARBA" id="ARBA00022729"/>
    </source>
</evidence>
<dbReference type="Pfam" id="PF02225">
    <property type="entry name" value="PA"/>
    <property type="match status" value="1"/>
</dbReference>
<feature type="active site" description="Charge relay system" evidence="8 9">
    <location>
        <position position="253"/>
    </location>
</feature>
<gene>
    <name evidence="13" type="ORF">GJB61_27025</name>
</gene>
<dbReference type="Gene3D" id="3.40.50.200">
    <property type="entry name" value="Peptidase S8/S53 domain"/>
    <property type="match status" value="2"/>
</dbReference>
<evidence type="ECO:0000256" key="8">
    <source>
        <dbReference type="PIRSR" id="PIRSR615500-1"/>
    </source>
</evidence>
<comment type="similarity">
    <text evidence="1 9 10">Belongs to the peptidase S8 family.</text>
</comment>
<dbReference type="GO" id="GO:0006508">
    <property type="term" value="P:proteolysis"/>
    <property type="evidence" value="ECO:0007669"/>
    <property type="project" value="UniProtKB-KW"/>
</dbReference>
<dbReference type="InterPro" id="IPR000209">
    <property type="entry name" value="Peptidase_S8/S53_dom"/>
</dbReference>
<dbReference type="PROSITE" id="PS51272">
    <property type="entry name" value="SLH"/>
    <property type="match status" value="3"/>
</dbReference>
<organism evidence="13 14">
    <name type="scientific">Paenibacillus monticola</name>
    <dbReference type="NCBI Taxonomy" id="2666075"/>
    <lineage>
        <taxon>Bacteria</taxon>
        <taxon>Bacillati</taxon>
        <taxon>Bacillota</taxon>
        <taxon>Bacilli</taxon>
        <taxon>Bacillales</taxon>
        <taxon>Paenibacillaceae</taxon>
        <taxon>Paenibacillus</taxon>
    </lineage>
</organism>
<comment type="caution">
    <text evidence="13">The sequence shown here is derived from an EMBL/GenBank/DDBJ whole genome shotgun (WGS) entry which is preliminary data.</text>
</comment>
<dbReference type="PRINTS" id="PR00723">
    <property type="entry name" value="SUBTILISIN"/>
</dbReference>
<proteinExistence type="inferred from homology"/>
<evidence type="ECO:0000259" key="12">
    <source>
        <dbReference type="PROSITE" id="PS51272"/>
    </source>
</evidence>
<dbReference type="Pfam" id="PF00082">
    <property type="entry name" value="Peptidase_S8"/>
    <property type="match status" value="1"/>
</dbReference>
<feature type="region of interest" description="Disordered" evidence="11">
    <location>
        <begin position="953"/>
        <end position="988"/>
    </location>
</feature>
<keyword evidence="14" id="KW-1185">Reference proteome</keyword>
<evidence type="ECO:0000256" key="2">
    <source>
        <dbReference type="ARBA" id="ARBA00022512"/>
    </source>
</evidence>
<dbReference type="RefSeq" id="WP_154122128.1">
    <property type="nucleotide sequence ID" value="NZ_WJXB01000015.1"/>
</dbReference>
<accession>A0A7X2HAM8</accession>
<protein>
    <submittedName>
        <fullName evidence="13">S8 family serine peptidase</fullName>
    </submittedName>
</protein>
<dbReference type="InterPro" id="IPR036852">
    <property type="entry name" value="Peptidase_S8/S53_dom_sf"/>
</dbReference>
<sequence length="1387" mass="144183">MPEGIFLEWGNLLRKLSILALAVGVTSSAVPGGASAASSVQPKFTKSALSLIQQQETYISPQINTKSTKDIRVIVQLSGQPAAVGKYAAKQGISSLASTATEAAANSQQTDVLQKAATAGLDLTVNYKYNTVLNGFEVTIPANEIPELATIAGVTSIYENSTWFPIPIEEADTTPVGTTANGEAPLKQIGANLAWEAGYTGAGLKVGVIDTGVDYKHPDIAAAYKGGYDSFYNDNDPYEEAPDATKGFEGTSHGTHVSGTIIGRATNPTSEIVQRGVAYGADLYVYKVLGYNPANPDSASGSSAQVIDGIERAIKDHMDVINLSLGSDAEKDVNSPDAIAINNAVLSGVVAVIANGNAGPDYYTLGSPATSQLGISVGAVTSKIDKYWTTLSPTLLTKSNGETVSSVTYDTYKVNIMAWEATTEEVNFTNLIGVNSQDIVYVGLGADEDYTNKNVTNKIVLASRGTLAFDLKIANAKKYKAKALVIFNGNAKSDNSKEVDLDNNIPGRDDYIDVDSGDNYGNITTFDMKGTEGRALARALVQNSGTQLESTFGAEYNQSLFLGDTLAGFSSAGPNVDSKLSIKPDFVAPGVGILSTWPTYGKFNTNASYDEAYKRISGTSMAAPHVAGLALLIKQAHPNWTPFDIRAALANTADVLPGDDNGTYDVYQQGAGRVNVANAIDTNALLQSIEPITILDKNYSPTNVINYNDSANFGVIAPGAAGTENLQLKNTGSADLTYAAAIEWHGDTPTGITATLDHSVVAAAAGKTTPFILNLNVGEAAVTGSSYEGQINLTAVGQPTLHLPFSLYVGTELPDSTVGIQEIALTNSIIHPKLDTPITTDLSYKLTADNANYYEIDLYNLNDELIGFMDIAESEGASFETGVYNFTGIDGSYFPYDAKGYPVLDKEGNPVIAHLIDGIYKINVFYAHITPANKVTSAYNGFTSLRVSNEATPAAGGGSGGGSGGGGGGGLSPTPTASATPAPTVNNSTSSVIEQGFQQAPVAAAAASKDGVTTITVTDNDLKAALASAASSKTAVVITVPTISDTTAKLSLTTDQLKLLAAIQPQSTLIISVAGSAVSLPVSLLANLPAGTGLDLVIKKVADQASKFTTSATGATVVGTPVSFEANWTTASGSTALEIPNDVFIKRSFTIPGAIEPNTTGVLYEEDGKITPVSSVFKAQADGTTIVTVNRPGFSVYAAVSRPVTFTDIASSTAAADITALANKLIIEGTSATTFSPKSNLTRAEFTALLARSLGLRSASTSSFTDVKASDWYAADVAAAYEAGLILGTGKGKFAPTAKVTRQELAVILDRALKLTGVELKASNPSFSTYADDAKIASYAKDSVHSLSAAGVISSNAGLSFNPTIAATRETVASALRQLLSKTGLID</sequence>
<dbReference type="Pfam" id="PF00395">
    <property type="entry name" value="SLH"/>
    <property type="match status" value="2"/>
</dbReference>
<dbReference type="InterPro" id="IPR050131">
    <property type="entry name" value="Peptidase_S8_subtilisin-like"/>
</dbReference>
<feature type="compositionally biased region" description="Low complexity" evidence="11">
    <location>
        <begin position="972"/>
        <end position="984"/>
    </location>
</feature>
<name>A0A7X2HAM8_9BACL</name>
<dbReference type="InterPro" id="IPR046450">
    <property type="entry name" value="PA_dom_sf"/>
</dbReference>
<feature type="active site" description="Charge relay system" evidence="8 9">
    <location>
        <position position="620"/>
    </location>
</feature>
<evidence type="ECO:0000256" key="10">
    <source>
        <dbReference type="RuleBase" id="RU003355"/>
    </source>
</evidence>
<feature type="domain" description="SLH" evidence="12">
    <location>
        <begin position="1201"/>
        <end position="1259"/>
    </location>
</feature>
<dbReference type="InterPro" id="IPR034213">
    <property type="entry name" value="S8_Vpr-like"/>
</dbReference>
<reference evidence="13 14" key="1">
    <citation type="submission" date="2019-11" db="EMBL/GenBank/DDBJ databases">
        <title>Paenibacillus monticola sp. nov., a novel PGPR strain isolated from mountain sample in China.</title>
        <authorList>
            <person name="Zhao Q."/>
            <person name="Li H.-P."/>
            <person name="Zhang J.-L."/>
        </authorList>
    </citation>
    <scope>NUCLEOTIDE SEQUENCE [LARGE SCALE GENOMIC DNA]</scope>
    <source>
        <strain evidence="13 14">LC-T2</strain>
    </source>
</reference>
<dbReference type="SUPFAM" id="SSF52743">
    <property type="entry name" value="Subtilisin-like"/>
    <property type="match status" value="1"/>
</dbReference>
<dbReference type="InterPro" id="IPR023827">
    <property type="entry name" value="Peptidase_S8_Asp-AS"/>
</dbReference>
<dbReference type="Pfam" id="PF05922">
    <property type="entry name" value="Inhibitor_I9"/>
    <property type="match status" value="1"/>
</dbReference>